<dbReference type="EMBL" id="JACEIK010000281">
    <property type="protein sequence ID" value="MCD7454011.1"/>
    <property type="molecule type" value="Genomic_DNA"/>
</dbReference>
<accession>A0ABS8S4Q3</accession>
<gene>
    <name evidence="2" type="ORF">HAX54_023207</name>
</gene>
<name>A0ABS8S4Q3_DATST</name>
<protein>
    <submittedName>
        <fullName evidence="2">Uncharacterized protein</fullName>
    </submittedName>
</protein>
<evidence type="ECO:0000313" key="2">
    <source>
        <dbReference type="EMBL" id="MCD7454011.1"/>
    </source>
</evidence>
<reference evidence="2 3" key="1">
    <citation type="journal article" date="2021" name="BMC Genomics">
        <title>Datura genome reveals duplications of psychoactive alkaloid biosynthetic genes and high mutation rate following tissue culture.</title>
        <authorList>
            <person name="Rajewski A."/>
            <person name="Carter-House D."/>
            <person name="Stajich J."/>
            <person name="Litt A."/>
        </authorList>
    </citation>
    <scope>NUCLEOTIDE SEQUENCE [LARGE SCALE GENOMIC DNA]</scope>
    <source>
        <strain evidence="2">AR-01</strain>
    </source>
</reference>
<evidence type="ECO:0000313" key="3">
    <source>
        <dbReference type="Proteomes" id="UP000823775"/>
    </source>
</evidence>
<proteinExistence type="predicted"/>
<comment type="caution">
    <text evidence="2">The sequence shown here is derived from an EMBL/GenBank/DDBJ whole genome shotgun (WGS) entry which is preliminary data.</text>
</comment>
<feature type="region of interest" description="Disordered" evidence="1">
    <location>
        <begin position="243"/>
        <end position="269"/>
    </location>
</feature>
<organism evidence="2 3">
    <name type="scientific">Datura stramonium</name>
    <name type="common">Jimsonweed</name>
    <name type="synonym">Common thornapple</name>
    <dbReference type="NCBI Taxonomy" id="4076"/>
    <lineage>
        <taxon>Eukaryota</taxon>
        <taxon>Viridiplantae</taxon>
        <taxon>Streptophyta</taxon>
        <taxon>Embryophyta</taxon>
        <taxon>Tracheophyta</taxon>
        <taxon>Spermatophyta</taxon>
        <taxon>Magnoliopsida</taxon>
        <taxon>eudicotyledons</taxon>
        <taxon>Gunneridae</taxon>
        <taxon>Pentapetalae</taxon>
        <taxon>asterids</taxon>
        <taxon>lamiids</taxon>
        <taxon>Solanales</taxon>
        <taxon>Solanaceae</taxon>
        <taxon>Solanoideae</taxon>
        <taxon>Datureae</taxon>
        <taxon>Datura</taxon>
    </lineage>
</organism>
<evidence type="ECO:0000256" key="1">
    <source>
        <dbReference type="SAM" id="MobiDB-lite"/>
    </source>
</evidence>
<sequence>MSSVEGWSHYPVGVPCVETIKLVDRMWHREGQKDAMLLVMMKQMELLTNYVKGFHARNSHSIHDYDDGYYGNQDRNNVRFVDTSSQESTEVLPPHMESTLEVVLEKKRMNELASHMAAPTATNNTAPRNDIVDNDVLEWEIEEEAIEELIIDVFLKGEELEEIHQVHKEFRRIAKQQATTFPFPNLVSMLSMRAACPLLRSLDKTIQVHGVITLATKTDKEAPMIKRASEVNTLQQEVATLTAPTSQPMSCDSEAVPPQSEAPKSPPEDWWVGYHSDSNIISYEESYYSLPPLPPIRSMYDVNPSWALEGVVTISYHELRTLLDRWVLPGPGQPIVLPPDPMQPTAEDTTSWVFDVVTYTWKPRPNR</sequence>
<keyword evidence="3" id="KW-1185">Reference proteome</keyword>
<dbReference type="Proteomes" id="UP000823775">
    <property type="component" value="Unassembled WGS sequence"/>
</dbReference>